<name>B6WXJ4_9BACT</name>
<evidence type="ECO:0000313" key="3">
    <source>
        <dbReference type="Proteomes" id="UP000003676"/>
    </source>
</evidence>
<reference evidence="2 3" key="1">
    <citation type="submission" date="2008-10" db="EMBL/GenBank/DDBJ databases">
        <title>Draft genome sequence of Desulvovibrio piger (ATCC 29098).</title>
        <authorList>
            <person name="Sudarsanam P."/>
            <person name="Ley R."/>
            <person name="Guruge J."/>
            <person name="Turnbaugh P.J."/>
            <person name="Mahowald M."/>
            <person name="Liep D."/>
            <person name="Gordon J."/>
        </authorList>
    </citation>
    <scope>NUCLEOTIDE SEQUENCE [LARGE SCALE GENOMIC DNA]</scope>
    <source>
        <strain evidence="2 3">ATCC 29098</strain>
    </source>
</reference>
<protein>
    <submittedName>
        <fullName evidence="2">Uncharacterized protein</fullName>
    </submittedName>
</protein>
<feature type="compositionally biased region" description="Low complexity" evidence="1">
    <location>
        <begin position="43"/>
        <end position="60"/>
    </location>
</feature>
<organism evidence="2 3">
    <name type="scientific">Desulfovibrio piger ATCC 29098</name>
    <dbReference type="NCBI Taxonomy" id="411464"/>
    <lineage>
        <taxon>Bacteria</taxon>
        <taxon>Pseudomonadati</taxon>
        <taxon>Thermodesulfobacteriota</taxon>
        <taxon>Desulfovibrionia</taxon>
        <taxon>Desulfovibrionales</taxon>
        <taxon>Desulfovibrionaceae</taxon>
        <taxon>Desulfovibrio</taxon>
    </lineage>
</organism>
<sequence length="60" mass="6362">MEGLGHGSTSMRQCRGCVWGGRRRTVPGPAGPRERPAPGKACLLMPPGGRGRGLPMRRPP</sequence>
<comment type="caution">
    <text evidence="2">The sequence shown here is derived from an EMBL/GenBank/DDBJ whole genome shotgun (WGS) entry which is preliminary data.</text>
</comment>
<dbReference type="AlphaFoldDB" id="B6WXJ4"/>
<gene>
    <name evidence="2" type="ORF">DESPIG_02821</name>
</gene>
<accession>B6WXJ4</accession>
<dbReference type="STRING" id="901.DESPIGER_1623"/>
<dbReference type="EMBL" id="ABXU01000082">
    <property type="protein sequence ID" value="EEB32303.1"/>
    <property type="molecule type" value="Genomic_DNA"/>
</dbReference>
<evidence type="ECO:0000256" key="1">
    <source>
        <dbReference type="SAM" id="MobiDB-lite"/>
    </source>
</evidence>
<evidence type="ECO:0000313" key="2">
    <source>
        <dbReference type="EMBL" id="EEB32303.1"/>
    </source>
</evidence>
<feature type="region of interest" description="Disordered" evidence="1">
    <location>
        <begin position="19"/>
        <end position="60"/>
    </location>
</feature>
<proteinExistence type="predicted"/>
<dbReference type="Proteomes" id="UP000003676">
    <property type="component" value="Unassembled WGS sequence"/>
</dbReference>
<dbReference type="HOGENOM" id="CLU_2933881_0_0_7"/>
<reference evidence="2 3" key="2">
    <citation type="submission" date="2008-10" db="EMBL/GenBank/DDBJ databases">
        <authorList>
            <person name="Fulton L."/>
            <person name="Clifton S."/>
            <person name="Fulton B."/>
            <person name="Xu J."/>
            <person name="Minx P."/>
            <person name="Pepin K.H."/>
            <person name="Johnson M."/>
            <person name="Bhonagiri V."/>
            <person name="Nash W.E."/>
            <person name="Mardis E.R."/>
            <person name="Wilson R.K."/>
        </authorList>
    </citation>
    <scope>NUCLEOTIDE SEQUENCE [LARGE SCALE GENOMIC DNA]</scope>
    <source>
        <strain evidence="2 3">ATCC 29098</strain>
    </source>
</reference>